<dbReference type="Proteomes" id="UP000785679">
    <property type="component" value="Unassembled WGS sequence"/>
</dbReference>
<keyword evidence="3" id="KW-1185">Reference proteome</keyword>
<dbReference type="AlphaFoldDB" id="A0A8J8T855"/>
<reference evidence="2" key="1">
    <citation type="submission" date="2019-06" db="EMBL/GenBank/DDBJ databases">
        <authorList>
            <person name="Zheng W."/>
        </authorList>
    </citation>
    <scope>NUCLEOTIDE SEQUENCE</scope>
    <source>
        <strain evidence="2">QDHG01</strain>
    </source>
</reference>
<organism evidence="2 3">
    <name type="scientific">Halteria grandinella</name>
    <dbReference type="NCBI Taxonomy" id="5974"/>
    <lineage>
        <taxon>Eukaryota</taxon>
        <taxon>Sar</taxon>
        <taxon>Alveolata</taxon>
        <taxon>Ciliophora</taxon>
        <taxon>Intramacronucleata</taxon>
        <taxon>Spirotrichea</taxon>
        <taxon>Stichotrichia</taxon>
        <taxon>Sporadotrichida</taxon>
        <taxon>Halteriidae</taxon>
        <taxon>Halteria</taxon>
    </lineage>
</organism>
<proteinExistence type="predicted"/>
<accession>A0A8J8T855</accession>
<keyword evidence="1" id="KW-0472">Membrane</keyword>
<keyword evidence="1" id="KW-1133">Transmembrane helix</keyword>
<sequence>MLDKVLALDERADCVQTGLVNFSRKFRDSVQVLGVTFEMDHSSGPKETPEKVPTPEEVVQAFTDSASDVAKLTVNLTSLIEKTDNFDKEVQQITQRSQVVHLLINEAKMTATLMHEWGKLLKKMLPQIKLQQYLVPPIDIFTVKFFKYTKLGVGIAYVFVGGWMVLAKEMLFKTFAKYFGIIMFALGIVQDIIAAIEKAAKFANINDELDKCKVNVDSSNEQLKTAEHDLTEFYATVKNLLVTAGFNDDHTLDPAGAGPSTINSVLAKSIKSFGQDKGKIEVLQNFAEDDLLELAAELAKGTTLTQEQLFYYAKVVKKTVEKGLKDSEDGKIQYSEFDRKSAFVVLFTIYKIPADVIKQLLEAANYTITKEEYLKMLAREMLETEADPATLKDRLKKLGLTDAEIKAIMDDIEAQRQAMQGGFKGRTQDAPPATQRKVQGNGCREEMISREIKLTLLWTNNSQFYFQ</sequence>
<feature type="transmembrane region" description="Helical" evidence="1">
    <location>
        <begin position="148"/>
        <end position="166"/>
    </location>
</feature>
<feature type="transmembrane region" description="Helical" evidence="1">
    <location>
        <begin position="178"/>
        <end position="196"/>
    </location>
</feature>
<gene>
    <name evidence="2" type="ORF">FGO68_gene32</name>
</gene>
<evidence type="ECO:0000313" key="2">
    <source>
        <dbReference type="EMBL" id="TNV85894.1"/>
    </source>
</evidence>
<protein>
    <submittedName>
        <fullName evidence="2">Uncharacterized protein</fullName>
    </submittedName>
</protein>
<evidence type="ECO:0000256" key="1">
    <source>
        <dbReference type="SAM" id="Phobius"/>
    </source>
</evidence>
<dbReference type="EMBL" id="RRYP01001482">
    <property type="protein sequence ID" value="TNV85894.1"/>
    <property type="molecule type" value="Genomic_DNA"/>
</dbReference>
<evidence type="ECO:0000313" key="3">
    <source>
        <dbReference type="Proteomes" id="UP000785679"/>
    </source>
</evidence>
<name>A0A8J8T855_HALGN</name>
<keyword evidence="1" id="KW-0812">Transmembrane</keyword>
<comment type="caution">
    <text evidence="2">The sequence shown here is derived from an EMBL/GenBank/DDBJ whole genome shotgun (WGS) entry which is preliminary data.</text>
</comment>